<evidence type="ECO:0000313" key="8">
    <source>
        <dbReference type="EMBL" id="KAK1798880.1"/>
    </source>
</evidence>
<dbReference type="PRINTS" id="PR00007">
    <property type="entry name" value="COMPLEMNTC1Q"/>
</dbReference>
<dbReference type="PANTHER" id="PTHR22923">
    <property type="entry name" value="CEREBELLIN-RELATED"/>
    <property type="match status" value="1"/>
</dbReference>
<proteinExistence type="predicted"/>
<comment type="caution">
    <text evidence="8">The sequence shown here is derived from an EMBL/GenBank/DDBJ whole genome shotgun (WGS) entry which is preliminary data.</text>
</comment>
<keyword evidence="2" id="KW-0964">Secreted</keyword>
<feature type="chain" id="PRO_5042133123" description="C1q domain-containing protein" evidence="6">
    <location>
        <begin position="23"/>
        <end position="273"/>
    </location>
</feature>
<sequence>MKSSVALLVLLCCSPCKMEVRSDYHESSENQSSLQVQQEDGGKRKSKRDTEKQRPEGASDGTTSIQLNCQPDTISLLLTQMSSMLAEQRAELMNAKAEITSMEARLKTSEKLVEDLQKKNEGSVFATVIVCYQTGVKVAFSVALLGSGAHTIGPVNTVMTLIYRHVITNIGSAYNPNTGIFTAPVKGVYMFNMFSYAYANDKHPVTTALMKNGQQVLRAHGHQVGPHVVNTSNGASLLLDIGDVVYVQLVENKVIFDHTNCHSTFTGYLLFAA</sequence>
<feature type="domain" description="C1q" evidence="7">
    <location>
        <begin position="133"/>
        <end position="273"/>
    </location>
</feature>
<evidence type="ECO:0000256" key="2">
    <source>
        <dbReference type="ARBA" id="ARBA00022525"/>
    </source>
</evidence>
<keyword evidence="4" id="KW-0175">Coiled coil</keyword>
<evidence type="ECO:0000313" key="9">
    <source>
        <dbReference type="Proteomes" id="UP001239994"/>
    </source>
</evidence>
<evidence type="ECO:0000256" key="5">
    <source>
        <dbReference type="SAM" id="MobiDB-lite"/>
    </source>
</evidence>
<dbReference type="SMART" id="SM00110">
    <property type="entry name" value="C1Q"/>
    <property type="match status" value="1"/>
</dbReference>
<feature type="compositionally biased region" description="Polar residues" evidence="5">
    <location>
        <begin position="29"/>
        <end position="38"/>
    </location>
</feature>
<dbReference type="Gene3D" id="2.60.120.40">
    <property type="match status" value="1"/>
</dbReference>
<dbReference type="InterPro" id="IPR050822">
    <property type="entry name" value="Cerebellin_Synaptic_Org"/>
</dbReference>
<dbReference type="SUPFAM" id="SSF49842">
    <property type="entry name" value="TNF-like"/>
    <property type="match status" value="1"/>
</dbReference>
<feature type="signal peptide" evidence="6">
    <location>
        <begin position="1"/>
        <end position="22"/>
    </location>
</feature>
<dbReference type="InterPro" id="IPR001073">
    <property type="entry name" value="C1q_dom"/>
</dbReference>
<dbReference type="InterPro" id="IPR008983">
    <property type="entry name" value="Tumour_necrosis_fac-like_dom"/>
</dbReference>
<feature type="region of interest" description="Disordered" evidence="5">
    <location>
        <begin position="24"/>
        <end position="66"/>
    </location>
</feature>
<dbReference type="PROSITE" id="PS50871">
    <property type="entry name" value="C1Q"/>
    <property type="match status" value="1"/>
</dbReference>
<organism evidence="8 9">
    <name type="scientific">Electrophorus voltai</name>
    <dbReference type="NCBI Taxonomy" id="2609070"/>
    <lineage>
        <taxon>Eukaryota</taxon>
        <taxon>Metazoa</taxon>
        <taxon>Chordata</taxon>
        <taxon>Craniata</taxon>
        <taxon>Vertebrata</taxon>
        <taxon>Euteleostomi</taxon>
        <taxon>Actinopterygii</taxon>
        <taxon>Neopterygii</taxon>
        <taxon>Teleostei</taxon>
        <taxon>Ostariophysi</taxon>
        <taxon>Gymnotiformes</taxon>
        <taxon>Gymnotoidei</taxon>
        <taxon>Gymnotidae</taxon>
        <taxon>Electrophorus</taxon>
    </lineage>
</organism>
<dbReference type="PANTHER" id="PTHR22923:SF102">
    <property type="entry name" value="CEREBELLIN 13-RELATED"/>
    <property type="match status" value="1"/>
</dbReference>
<evidence type="ECO:0000256" key="6">
    <source>
        <dbReference type="SAM" id="SignalP"/>
    </source>
</evidence>
<feature type="coiled-coil region" evidence="4">
    <location>
        <begin position="78"/>
        <end position="119"/>
    </location>
</feature>
<dbReference type="Pfam" id="PF00386">
    <property type="entry name" value="C1q"/>
    <property type="match status" value="1"/>
</dbReference>
<evidence type="ECO:0000259" key="7">
    <source>
        <dbReference type="PROSITE" id="PS50871"/>
    </source>
</evidence>
<dbReference type="EMBL" id="JAROKS010000012">
    <property type="protein sequence ID" value="KAK1798880.1"/>
    <property type="molecule type" value="Genomic_DNA"/>
</dbReference>
<dbReference type="AlphaFoldDB" id="A0AAD8ZH22"/>
<evidence type="ECO:0000256" key="4">
    <source>
        <dbReference type="SAM" id="Coils"/>
    </source>
</evidence>
<name>A0AAD8ZH22_9TELE</name>
<feature type="compositionally biased region" description="Basic and acidic residues" evidence="5">
    <location>
        <begin position="40"/>
        <end position="57"/>
    </location>
</feature>
<protein>
    <recommendedName>
        <fullName evidence="7">C1q domain-containing protein</fullName>
    </recommendedName>
</protein>
<comment type="subcellular location">
    <subcellularLocation>
        <location evidence="1">Secreted</location>
    </subcellularLocation>
</comment>
<accession>A0AAD8ZH22</accession>
<keyword evidence="9" id="KW-1185">Reference proteome</keyword>
<gene>
    <name evidence="8" type="ORF">P4O66_007161</name>
</gene>
<evidence type="ECO:0000256" key="1">
    <source>
        <dbReference type="ARBA" id="ARBA00004613"/>
    </source>
</evidence>
<dbReference type="Proteomes" id="UP001239994">
    <property type="component" value="Unassembled WGS sequence"/>
</dbReference>
<keyword evidence="3 6" id="KW-0732">Signal</keyword>
<evidence type="ECO:0000256" key="3">
    <source>
        <dbReference type="ARBA" id="ARBA00022729"/>
    </source>
</evidence>
<reference evidence="8" key="1">
    <citation type="submission" date="2023-03" db="EMBL/GenBank/DDBJ databases">
        <title>Electrophorus voltai genome.</title>
        <authorList>
            <person name="Bian C."/>
        </authorList>
    </citation>
    <scope>NUCLEOTIDE SEQUENCE</scope>
    <source>
        <strain evidence="8">CB-2022</strain>
        <tissue evidence="8">Muscle</tissue>
    </source>
</reference>
<dbReference type="GO" id="GO:0005576">
    <property type="term" value="C:extracellular region"/>
    <property type="evidence" value="ECO:0007669"/>
    <property type="project" value="UniProtKB-SubCell"/>
</dbReference>